<organism evidence="3 4">
    <name type="scientific">Shimia sagamensis</name>
    <dbReference type="NCBI Taxonomy" id="1566352"/>
    <lineage>
        <taxon>Bacteria</taxon>
        <taxon>Pseudomonadati</taxon>
        <taxon>Pseudomonadota</taxon>
        <taxon>Alphaproteobacteria</taxon>
        <taxon>Rhodobacterales</taxon>
        <taxon>Roseobacteraceae</taxon>
    </lineage>
</organism>
<keyword evidence="1" id="KW-1133">Transmembrane helix</keyword>
<feature type="transmembrane region" description="Helical" evidence="1">
    <location>
        <begin position="167"/>
        <end position="184"/>
    </location>
</feature>
<reference evidence="3 4" key="1">
    <citation type="submission" date="2017-05" db="EMBL/GenBank/DDBJ databases">
        <authorList>
            <person name="Varghese N."/>
            <person name="Submissions S."/>
        </authorList>
    </citation>
    <scope>NUCLEOTIDE SEQUENCE [LARGE SCALE GENOMIC DNA]</scope>
    <source>
        <strain evidence="3 4">DSM 29734</strain>
    </source>
</reference>
<feature type="domain" description="Potassium channel" evidence="2">
    <location>
        <begin position="166"/>
        <end position="215"/>
    </location>
</feature>
<evidence type="ECO:0000256" key="1">
    <source>
        <dbReference type="SAM" id="Phobius"/>
    </source>
</evidence>
<dbReference type="InterPro" id="IPR013099">
    <property type="entry name" value="K_chnl_dom"/>
</dbReference>
<dbReference type="SUPFAM" id="SSF81324">
    <property type="entry name" value="Voltage-gated potassium channels"/>
    <property type="match status" value="1"/>
</dbReference>
<evidence type="ECO:0000259" key="2">
    <source>
        <dbReference type="Pfam" id="PF07885"/>
    </source>
</evidence>
<name>A0ABY1N9V9_9RHOB</name>
<feature type="transmembrane region" description="Helical" evidence="1">
    <location>
        <begin position="96"/>
        <end position="116"/>
    </location>
</feature>
<dbReference type="RefSeq" id="WP_283424273.1">
    <property type="nucleotide sequence ID" value="NZ_FXTY01000001.1"/>
</dbReference>
<feature type="transmembrane region" description="Helical" evidence="1">
    <location>
        <begin position="196"/>
        <end position="215"/>
    </location>
</feature>
<evidence type="ECO:0000313" key="3">
    <source>
        <dbReference type="EMBL" id="SMP04137.1"/>
    </source>
</evidence>
<dbReference type="Gene3D" id="1.10.287.70">
    <property type="match status" value="1"/>
</dbReference>
<feature type="transmembrane region" description="Helical" evidence="1">
    <location>
        <begin position="72"/>
        <end position="90"/>
    </location>
</feature>
<gene>
    <name evidence="3" type="ORF">SAMN06265373_101416</name>
</gene>
<comment type="caution">
    <text evidence="3">The sequence shown here is derived from an EMBL/GenBank/DDBJ whole genome shotgun (WGS) entry which is preliminary data.</text>
</comment>
<feature type="transmembrane region" description="Helical" evidence="1">
    <location>
        <begin position="41"/>
        <end position="60"/>
    </location>
</feature>
<dbReference type="EMBL" id="FXTY01000001">
    <property type="protein sequence ID" value="SMP04137.1"/>
    <property type="molecule type" value="Genomic_DNA"/>
</dbReference>
<keyword evidence="1" id="KW-0812">Transmembrane</keyword>
<keyword evidence="4" id="KW-1185">Reference proteome</keyword>
<sequence>MNSDSEMRVPEGFFRKHRWSILLGLLVVLMLLDGLDDRFAWSSTAGLWGMSFLFLGVVGATERNTFLRVMMAVPVMGWFLLLIMAEFLGMTVNGGLYALAAIMLFGSMIISFRQLFAPVHSEYERLSSGVFGYLLIAMLWGLIYWRIEAAYPGSFNLPEDIVGQKAGFVYFSMITMTTVGYGEITPAASLTRMLTGMQAIVGTMFVAIFIGRIVGRLK</sequence>
<evidence type="ECO:0000313" key="4">
    <source>
        <dbReference type="Proteomes" id="UP001157961"/>
    </source>
</evidence>
<keyword evidence="1" id="KW-0472">Membrane</keyword>
<feature type="transmembrane region" description="Helical" evidence="1">
    <location>
        <begin position="128"/>
        <end position="147"/>
    </location>
</feature>
<feature type="transmembrane region" description="Helical" evidence="1">
    <location>
        <begin position="17"/>
        <end position="35"/>
    </location>
</feature>
<dbReference type="Pfam" id="PF07885">
    <property type="entry name" value="Ion_trans_2"/>
    <property type="match status" value="1"/>
</dbReference>
<protein>
    <submittedName>
        <fullName evidence="3">Ion channel</fullName>
    </submittedName>
</protein>
<proteinExistence type="predicted"/>
<accession>A0ABY1N9V9</accession>
<dbReference type="Proteomes" id="UP001157961">
    <property type="component" value="Unassembled WGS sequence"/>
</dbReference>